<comment type="caution">
    <text evidence="1">The sequence shown here is derived from an EMBL/GenBank/DDBJ whole genome shotgun (WGS) entry which is preliminary data.</text>
</comment>
<dbReference type="SUPFAM" id="SSF54637">
    <property type="entry name" value="Thioesterase/thiol ester dehydrase-isomerase"/>
    <property type="match status" value="1"/>
</dbReference>
<reference evidence="1 2" key="1">
    <citation type="submission" date="2022-02" db="EMBL/GenBank/DDBJ databases">
        <authorList>
            <person name="Min J."/>
        </authorList>
    </citation>
    <scope>NUCLEOTIDE SEQUENCE [LARGE SCALE GENOMIC DNA]</scope>
    <source>
        <strain evidence="1 2">GR10-1</strain>
    </source>
</reference>
<dbReference type="EMBL" id="JAKWBL010000004">
    <property type="protein sequence ID" value="MCH5599889.1"/>
    <property type="molecule type" value="Genomic_DNA"/>
</dbReference>
<organism evidence="1 2">
    <name type="scientific">Niabella ginsengisoli</name>
    <dbReference type="NCBI Taxonomy" id="522298"/>
    <lineage>
        <taxon>Bacteria</taxon>
        <taxon>Pseudomonadati</taxon>
        <taxon>Bacteroidota</taxon>
        <taxon>Chitinophagia</taxon>
        <taxon>Chitinophagales</taxon>
        <taxon>Chitinophagaceae</taxon>
        <taxon>Niabella</taxon>
    </lineage>
</organism>
<evidence type="ECO:0000313" key="1">
    <source>
        <dbReference type="EMBL" id="MCH5599889.1"/>
    </source>
</evidence>
<dbReference type="Pfam" id="PF22817">
    <property type="entry name" value="ApeP-like"/>
    <property type="match status" value="1"/>
</dbReference>
<gene>
    <name evidence="1" type="ORF">MKP09_19200</name>
</gene>
<keyword evidence="2" id="KW-1185">Reference proteome</keyword>
<dbReference type="Gene3D" id="3.10.129.10">
    <property type="entry name" value="Hotdog Thioesterase"/>
    <property type="match status" value="1"/>
</dbReference>
<evidence type="ECO:0000313" key="2">
    <source>
        <dbReference type="Proteomes" id="UP001202248"/>
    </source>
</evidence>
<dbReference type="Proteomes" id="UP001202248">
    <property type="component" value="Unassembled WGS sequence"/>
</dbReference>
<dbReference type="InterPro" id="IPR029069">
    <property type="entry name" value="HotDog_dom_sf"/>
</dbReference>
<sequence length="137" mass="15019">MSISKNILSYIPQRDPFVMIDTLETCSDNAATTTFTVRADNIFLKDGKLCEPALVENIAQTAAARMGYICQQEQKPVPVGFIGAVQNLKITNLPKTGDLLTTAVTIKNQIFNATIIEGAISINEEYIVSCEMKIFIS</sequence>
<protein>
    <submittedName>
        <fullName evidence="1">3-hydroxyacyl-ACP dehydratase</fullName>
    </submittedName>
</protein>
<name>A0ABS9SNE9_9BACT</name>
<dbReference type="InterPro" id="IPR016776">
    <property type="entry name" value="ApeP-like_dehydratase"/>
</dbReference>
<dbReference type="RefSeq" id="WP_240831913.1">
    <property type="nucleotide sequence ID" value="NZ_JAKWBL010000004.1"/>
</dbReference>
<accession>A0ABS9SNE9</accession>
<proteinExistence type="predicted"/>